<organism evidence="7">
    <name type="scientific">Chitinibacter mangrovi</name>
    <dbReference type="NCBI Taxonomy" id="3153927"/>
    <lineage>
        <taxon>Bacteria</taxon>
        <taxon>Pseudomonadati</taxon>
        <taxon>Pseudomonadota</taxon>
        <taxon>Betaproteobacteria</taxon>
        <taxon>Neisseriales</taxon>
        <taxon>Chitinibacteraceae</taxon>
        <taxon>Chitinibacter</taxon>
    </lineage>
</organism>
<dbReference type="NCBIfam" id="TIGR00152">
    <property type="entry name" value="dephospho-CoA kinase"/>
    <property type="match status" value="1"/>
</dbReference>
<accession>A0AAU7FDK5</accession>
<comment type="similarity">
    <text evidence="1 5">Belongs to the CoaE family.</text>
</comment>
<dbReference type="Gene3D" id="3.40.50.300">
    <property type="entry name" value="P-loop containing nucleotide triphosphate hydrolases"/>
    <property type="match status" value="1"/>
</dbReference>
<evidence type="ECO:0000256" key="5">
    <source>
        <dbReference type="HAMAP-Rule" id="MF_00376"/>
    </source>
</evidence>
<dbReference type="CDD" id="cd02022">
    <property type="entry name" value="DPCK"/>
    <property type="match status" value="1"/>
</dbReference>
<dbReference type="EC" id="2.7.1.24" evidence="5 6"/>
<reference evidence="7" key="1">
    <citation type="submission" date="2024-05" db="EMBL/GenBank/DDBJ databases">
        <authorList>
            <person name="Yang L."/>
            <person name="Pan L."/>
        </authorList>
    </citation>
    <scope>NUCLEOTIDE SEQUENCE</scope>
    <source>
        <strain evidence="7">FCG-7</strain>
    </source>
</reference>
<dbReference type="KEGG" id="cmav:ABHF33_05535"/>
<keyword evidence="2 5" id="KW-0547">Nucleotide-binding</keyword>
<dbReference type="PROSITE" id="PS51219">
    <property type="entry name" value="DPCK"/>
    <property type="match status" value="1"/>
</dbReference>
<evidence type="ECO:0000256" key="4">
    <source>
        <dbReference type="ARBA" id="ARBA00022993"/>
    </source>
</evidence>
<keyword evidence="4 5" id="KW-0173">Coenzyme A biosynthesis</keyword>
<dbReference type="EMBL" id="CP157355">
    <property type="protein sequence ID" value="XBM01736.1"/>
    <property type="molecule type" value="Genomic_DNA"/>
</dbReference>
<dbReference type="InterPro" id="IPR001977">
    <property type="entry name" value="Depp_CoAkinase"/>
</dbReference>
<dbReference type="InterPro" id="IPR027417">
    <property type="entry name" value="P-loop_NTPase"/>
</dbReference>
<dbReference type="PANTHER" id="PTHR10695">
    <property type="entry name" value="DEPHOSPHO-COA KINASE-RELATED"/>
    <property type="match status" value="1"/>
</dbReference>
<dbReference type="GO" id="GO:0005737">
    <property type="term" value="C:cytoplasm"/>
    <property type="evidence" value="ECO:0007669"/>
    <property type="project" value="UniProtKB-SubCell"/>
</dbReference>
<dbReference type="RefSeq" id="WP_348946010.1">
    <property type="nucleotide sequence ID" value="NZ_CP157355.1"/>
</dbReference>
<comment type="function">
    <text evidence="5">Catalyzes the phosphorylation of the 3'-hydroxyl group of dephosphocoenzyme A to form coenzyme A.</text>
</comment>
<proteinExistence type="inferred from homology"/>
<dbReference type="GO" id="GO:0004140">
    <property type="term" value="F:dephospho-CoA kinase activity"/>
    <property type="evidence" value="ECO:0007669"/>
    <property type="project" value="UniProtKB-UniRule"/>
</dbReference>
<sequence length="201" mass="22506">MRVVGLTGGIGSGKSTVAEYFAAHHIPIIDADLIAHQLSDLAEVKDEIISVFGANSLGADSHLNRGWLREQIHQHELLRKQLEQIFHPRIISQCKHQISANTGAAYTILMVPLLLEKPEFKALCSDIIAIESAEELRINRVMQRNGLARESVVAIINNQYSDAQRRQEADFLIYNDGTLGTLSKQVDQIDQQLRLLHPVRN</sequence>
<evidence type="ECO:0000256" key="3">
    <source>
        <dbReference type="ARBA" id="ARBA00022840"/>
    </source>
</evidence>
<keyword evidence="5" id="KW-0963">Cytoplasm</keyword>
<feature type="binding site" evidence="5">
    <location>
        <begin position="11"/>
        <end position="16"/>
    </location>
    <ligand>
        <name>ATP</name>
        <dbReference type="ChEBI" id="CHEBI:30616"/>
    </ligand>
</feature>
<dbReference type="Pfam" id="PF01121">
    <property type="entry name" value="CoaE"/>
    <property type="match status" value="1"/>
</dbReference>
<evidence type="ECO:0000256" key="2">
    <source>
        <dbReference type="ARBA" id="ARBA00022741"/>
    </source>
</evidence>
<dbReference type="GO" id="GO:0015937">
    <property type="term" value="P:coenzyme A biosynthetic process"/>
    <property type="evidence" value="ECO:0007669"/>
    <property type="project" value="UniProtKB-UniRule"/>
</dbReference>
<dbReference type="SUPFAM" id="SSF52540">
    <property type="entry name" value="P-loop containing nucleoside triphosphate hydrolases"/>
    <property type="match status" value="1"/>
</dbReference>
<dbReference type="HAMAP" id="MF_00376">
    <property type="entry name" value="Dephospho_CoA_kinase"/>
    <property type="match status" value="1"/>
</dbReference>
<keyword evidence="3 5" id="KW-0067">ATP-binding</keyword>
<gene>
    <name evidence="5 7" type="primary">coaE</name>
    <name evidence="7" type="ORF">ABHF33_05535</name>
</gene>
<protein>
    <recommendedName>
        <fullName evidence="5 6">Dephospho-CoA kinase</fullName>
        <ecNumber evidence="5 6">2.7.1.24</ecNumber>
    </recommendedName>
    <alternativeName>
        <fullName evidence="5">Dephosphocoenzyme A kinase</fullName>
    </alternativeName>
</protein>
<evidence type="ECO:0000256" key="6">
    <source>
        <dbReference type="NCBIfam" id="TIGR00152"/>
    </source>
</evidence>
<evidence type="ECO:0000256" key="1">
    <source>
        <dbReference type="ARBA" id="ARBA00009018"/>
    </source>
</evidence>
<name>A0AAU7FDK5_9NEIS</name>
<dbReference type="AlphaFoldDB" id="A0AAU7FDK5"/>
<comment type="subcellular location">
    <subcellularLocation>
        <location evidence="5">Cytoplasm</location>
    </subcellularLocation>
</comment>
<keyword evidence="5 7" id="KW-0808">Transferase</keyword>
<keyword evidence="5 7" id="KW-0418">Kinase</keyword>
<evidence type="ECO:0000313" key="7">
    <source>
        <dbReference type="EMBL" id="XBM01736.1"/>
    </source>
</evidence>
<dbReference type="GO" id="GO:0005524">
    <property type="term" value="F:ATP binding"/>
    <property type="evidence" value="ECO:0007669"/>
    <property type="project" value="UniProtKB-UniRule"/>
</dbReference>
<dbReference type="PANTHER" id="PTHR10695:SF46">
    <property type="entry name" value="BIFUNCTIONAL COENZYME A SYNTHASE-RELATED"/>
    <property type="match status" value="1"/>
</dbReference>
<comment type="catalytic activity">
    <reaction evidence="5">
        <text>3'-dephospho-CoA + ATP = ADP + CoA + H(+)</text>
        <dbReference type="Rhea" id="RHEA:18245"/>
        <dbReference type="ChEBI" id="CHEBI:15378"/>
        <dbReference type="ChEBI" id="CHEBI:30616"/>
        <dbReference type="ChEBI" id="CHEBI:57287"/>
        <dbReference type="ChEBI" id="CHEBI:57328"/>
        <dbReference type="ChEBI" id="CHEBI:456216"/>
        <dbReference type="EC" id="2.7.1.24"/>
    </reaction>
</comment>
<comment type="pathway">
    <text evidence="5">Cofactor biosynthesis; coenzyme A biosynthesis; CoA from (R)-pantothenate: step 5/5.</text>
</comment>